<dbReference type="RefSeq" id="WP_374916086.1">
    <property type="nucleotide sequence ID" value="NZ_JBHFGJ010000006.1"/>
</dbReference>
<keyword evidence="2" id="KW-0812">Transmembrane</keyword>
<dbReference type="EMBL" id="JBHFGJ010000006">
    <property type="protein sequence ID" value="MFB2653864.1"/>
    <property type="molecule type" value="Genomic_DNA"/>
</dbReference>
<keyword evidence="2" id="KW-1133">Transmembrane helix</keyword>
<dbReference type="Pfam" id="PF16080">
    <property type="entry name" value="Phage_holin_2_3"/>
    <property type="match status" value="1"/>
</dbReference>
<dbReference type="Proteomes" id="UP001576726">
    <property type="component" value="Unassembled WGS sequence"/>
</dbReference>
<proteinExistence type="predicted"/>
<evidence type="ECO:0000313" key="3">
    <source>
        <dbReference type="EMBL" id="MFB2653864.1"/>
    </source>
</evidence>
<gene>
    <name evidence="3" type="ORF">ACE02L_14085</name>
</gene>
<evidence type="ECO:0000256" key="2">
    <source>
        <dbReference type="SAM" id="Phobius"/>
    </source>
</evidence>
<feature type="transmembrane region" description="Helical" evidence="2">
    <location>
        <begin position="37"/>
        <end position="56"/>
    </location>
</feature>
<reference evidence="3 4" key="1">
    <citation type="submission" date="2024-09" db="EMBL/GenBank/DDBJ databases">
        <authorList>
            <person name="Zhang Y."/>
        </authorList>
    </citation>
    <scope>NUCLEOTIDE SEQUENCE [LARGE SCALE GENOMIC DNA]</scope>
    <source>
        <strain evidence="3 4">SH314</strain>
    </source>
</reference>
<sequence length="111" mass="12490">MSNPYINDVTTQKSLSLTAYISSFISTLGGAVSMDKVAILVGIVLAILTYLGNMLYQELRRRREQRQEDKDEQRKQELHMAEMQLLAAKLEKVQHPNGPHSTPRDSACTAE</sequence>
<organism evidence="3 4">
    <name type="scientific">Shewanella seohaensis</name>
    <dbReference type="NCBI Taxonomy" id="755175"/>
    <lineage>
        <taxon>Bacteria</taxon>
        <taxon>Pseudomonadati</taxon>
        <taxon>Pseudomonadota</taxon>
        <taxon>Gammaproteobacteria</taxon>
        <taxon>Alteromonadales</taxon>
        <taxon>Shewanellaceae</taxon>
        <taxon>Shewanella</taxon>
    </lineage>
</organism>
<keyword evidence="4" id="KW-1185">Reference proteome</keyword>
<protein>
    <submittedName>
        <fullName evidence="3">HP1 family phage holin</fullName>
    </submittedName>
</protein>
<evidence type="ECO:0000256" key="1">
    <source>
        <dbReference type="SAM" id="MobiDB-lite"/>
    </source>
</evidence>
<dbReference type="InterPro" id="IPR032118">
    <property type="entry name" value="Phage_holin_HP1"/>
</dbReference>
<feature type="region of interest" description="Disordered" evidence="1">
    <location>
        <begin position="89"/>
        <end position="111"/>
    </location>
</feature>
<evidence type="ECO:0000313" key="4">
    <source>
        <dbReference type="Proteomes" id="UP001576726"/>
    </source>
</evidence>
<accession>A0ABV4VXJ6</accession>
<keyword evidence="2" id="KW-0472">Membrane</keyword>
<comment type="caution">
    <text evidence="3">The sequence shown here is derived from an EMBL/GenBank/DDBJ whole genome shotgun (WGS) entry which is preliminary data.</text>
</comment>
<name>A0ABV4VXJ6_9GAMM</name>